<dbReference type="AlphaFoldDB" id="A0A5J4T531"/>
<dbReference type="EMBL" id="SNRW01038344">
    <property type="protein sequence ID" value="KAA6353327.1"/>
    <property type="molecule type" value="Genomic_DNA"/>
</dbReference>
<organism evidence="1 2">
    <name type="scientific">Streblomastix strix</name>
    <dbReference type="NCBI Taxonomy" id="222440"/>
    <lineage>
        <taxon>Eukaryota</taxon>
        <taxon>Metamonada</taxon>
        <taxon>Preaxostyla</taxon>
        <taxon>Oxymonadida</taxon>
        <taxon>Streblomastigidae</taxon>
        <taxon>Streblomastix</taxon>
    </lineage>
</organism>
<proteinExistence type="predicted"/>
<sequence length="312" mass="36040">MKHKTNRSDVEQFSKFEEHIIDKDYLTVNVLLVPLSYVDEIHAMYISDIDKVINGNLCPHNCQMIFNTKNQNYKSGLARHLKYSQGPETAKQVILDHLPKLYYPHLSNIKLLQKLVATGQSDLLNPTLIYITFDFETVENIINEDNVLAQLKPLSVASASKINDQISTLYFDLRNGSDFVEQWISQLFEVAFKVNEANQSNILDVTIEEKHYEQHKPQISVIGFNSKKFDMNLLLKHFIKNKTKVQYMGSTTQAKQTIVSHQDYDFDLILIDISSIVPRILRSKELNLWVNLSIKASKTWQNKGKELIPEQL</sequence>
<gene>
    <name evidence="1" type="ORF">EZS28_051146</name>
</gene>
<name>A0A5J4T531_9EUKA</name>
<accession>A0A5J4T531</accession>
<reference evidence="1 2" key="1">
    <citation type="submission" date="2019-03" db="EMBL/GenBank/DDBJ databases">
        <title>Single cell metagenomics reveals metabolic interactions within the superorganism composed of flagellate Streblomastix strix and complex community of Bacteroidetes bacteria on its surface.</title>
        <authorList>
            <person name="Treitli S.C."/>
            <person name="Kolisko M."/>
            <person name="Husnik F."/>
            <person name="Keeling P."/>
            <person name="Hampl V."/>
        </authorList>
    </citation>
    <scope>NUCLEOTIDE SEQUENCE [LARGE SCALE GENOMIC DNA]</scope>
    <source>
        <strain evidence="1">ST1C</strain>
    </source>
</reference>
<protein>
    <submittedName>
        <fullName evidence="1">Uncharacterized protein</fullName>
    </submittedName>
</protein>
<evidence type="ECO:0000313" key="1">
    <source>
        <dbReference type="EMBL" id="KAA6353327.1"/>
    </source>
</evidence>
<feature type="non-terminal residue" evidence="1">
    <location>
        <position position="312"/>
    </location>
</feature>
<dbReference type="Proteomes" id="UP000324800">
    <property type="component" value="Unassembled WGS sequence"/>
</dbReference>
<comment type="caution">
    <text evidence="1">The sequence shown here is derived from an EMBL/GenBank/DDBJ whole genome shotgun (WGS) entry which is preliminary data.</text>
</comment>
<evidence type="ECO:0000313" key="2">
    <source>
        <dbReference type="Proteomes" id="UP000324800"/>
    </source>
</evidence>